<dbReference type="InterPro" id="IPR012336">
    <property type="entry name" value="Thioredoxin-like_fold"/>
</dbReference>
<reference evidence="3" key="1">
    <citation type="submission" date="2024-02" db="UniProtKB">
        <authorList>
            <consortium name="WormBaseParasite"/>
        </authorList>
    </citation>
    <scope>IDENTIFICATION</scope>
</reference>
<dbReference type="GO" id="GO:0005634">
    <property type="term" value="C:nucleus"/>
    <property type="evidence" value="ECO:0007669"/>
    <property type="project" value="TreeGrafter"/>
</dbReference>
<dbReference type="InterPro" id="IPR017937">
    <property type="entry name" value="Thioredoxin_CS"/>
</dbReference>
<dbReference type="PROSITE" id="PS51352">
    <property type="entry name" value="THIOREDOXIN_2"/>
    <property type="match status" value="1"/>
</dbReference>
<feature type="domain" description="Thioredoxin" evidence="1">
    <location>
        <begin position="27"/>
        <end position="172"/>
    </location>
</feature>
<dbReference type="PANTHER" id="PTHR46472">
    <property type="entry name" value="NUCLEOREDOXIN"/>
    <property type="match status" value="1"/>
</dbReference>
<dbReference type="PROSITE" id="PS00194">
    <property type="entry name" value="THIOREDOXIN_1"/>
    <property type="match status" value="1"/>
</dbReference>
<dbReference type="Gene3D" id="3.40.30.10">
    <property type="entry name" value="Glutaredoxin"/>
    <property type="match status" value="1"/>
</dbReference>
<evidence type="ECO:0000313" key="2">
    <source>
        <dbReference type="Proteomes" id="UP000887575"/>
    </source>
</evidence>
<dbReference type="WBParaSite" id="MBELARI_LOCUS20893">
    <property type="protein sequence ID" value="MBELARI_LOCUS20893"/>
    <property type="gene ID" value="MBELARI_LOCUS20893"/>
</dbReference>
<protein>
    <submittedName>
        <fullName evidence="3">Thioredoxin domain-containing protein</fullName>
    </submittedName>
</protein>
<dbReference type="AlphaFoldDB" id="A0AAF3F2X6"/>
<dbReference type="GO" id="GO:0031397">
    <property type="term" value="P:negative regulation of protein ubiquitination"/>
    <property type="evidence" value="ECO:0007669"/>
    <property type="project" value="TreeGrafter"/>
</dbReference>
<dbReference type="CDD" id="cd02964">
    <property type="entry name" value="TryX_like_family"/>
    <property type="match status" value="1"/>
</dbReference>
<dbReference type="InterPro" id="IPR013766">
    <property type="entry name" value="Thioredoxin_domain"/>
</dbReference>
<evidence type="ECO:0000259" key="1">
    <source>
        <dbReference type="PROSITE" id="PS51352"/>
    </source>
</evidence>
<name>A0AAF3F2X6_9BILA</name>
<sequence length="172" mass="20460">MSTALCLNRLREVSPKFRFGSFHFRNAHFLASVPLKKSGQQLDGKFLEGKKPLVLYFSAGWCPSCRMFTPKFAKFYEDFAKSRGLEVVWVSRDKEEQDLENYYEKLPDWAYVPFGDKNIRELLHKYNVKTIPTLRLVDENGKVLSDEIRKDIEDNWKEHPEKIMEKWEKLYQ</sequence>
<dbReference type="Proteomes" id="UP000887575">
    <property type="component" value="Unassembled WGS sequence"/>
</dbReference>
<dbReference type="Pfam" id="PF13905">
    <property type="entry name" value="Thioredoxin_8"/>
    <property type="match status" value="1"/>
</dbReference>
<evidence type="ECO:0000313" key="3">
    <source>
        <dbReference type="WBParaSite" id="MBELARI_LOCUS20893"/>
    </source>
</evidence>
<accession>A0AAF3F2X6</accession>
<organism evidence="2 3">
    <name type="scientific">Mesorhabditis belari</name>
    <dbReference type="NCBI Taxonomy" id="2138241"/>
    <lineage>
        <taxon>Eukaryota</taxon>
        <taxon>Metazoa</taxon>
        <taxon>Ecdysozoa</taxon>
        <taxon>Nematoda</taxon>
        <taxon>Chromadorea</taxon>
        <taxon>Rhabditida</taxon>
        <taxon>Rhabditina</taxon>
        <taxon>Rhabditomorpha</taxon>
        <taxon>Rhabditoidea</taxon>
        <taxon>Rhabditidae</taxon>
        <taxon>Mesorhabditinae</taxon>
        <taxon>Mesorhabditis</taxon>
    </lineage>
</organism>
<dbReference type="GO" id="GO:0030178">
    <property type="term" value="P:negative regulation of Wnt signaling pathway"/>
    <property type="evidence" value="ECO:0007669"/>
    <property type="project" value="TreeGrafter"/>
</dbReference>
<proteinExistence type="predicted"/>
<dbReference type="SUPFAM" id="SSF52833">
    <property type="entry name" value="Thioredoxin-like"/>
    <property type="match status" value="1"/>
</dbReference>
<keyword evidence="2" id="KW-1185">Reference proteome</keyword>
<dbReference type="InterPro" id="IPR036249">
    <property type="entry name" value="Thioredoxin-like_sf"/>
</dbReference>
<dbReference type="GO" id="GO:0004791">
    <property type="term" value="F:thioredoxin-disulfide reductase (NADPH) activity"/>
    <property type="evidence" value="ECO:0007669"/>
    <property type="project" value="TreeGrafter"/>
</dbReference>
<dbReference type="PANTHER" id="PTHR46472:SF1">
    <property type="entry name" value="NUCLEOREDOXIN"/>
    <property type="match status" value="1"/>
</dbReference>